<evidence type="ECO:0000256" key="2">
    <source>
        <dbReference type="ARBA" id="ARBA00002824"/>
    </source>
</evidence>
<dbReference type="AlphaFoldDB" id="A0A953HPF5"/>
<protein>
    <recommendedName>
        <fullName evidence="8">Cysteine desulfurase</fullName>
        <ecNumber evidence="8">2.8.1.7</ecNumber>
    </recommendedName>
</protein>
<comment type="function">
    <text evidence="2 8">Catalyzes the removal of elemental sulfur and selenium atoms from L-cysteine, L-cystine, L-selenocysteine, and L-selenocystine to produce L-alanine.</text>
</comment>
<dbReference type="NCBIfam" id="TIGR01979">
    <property type="entry name" value="sufS"/>
    <property type="match status" value="1"/>
</dbReference>
<dbReference type="Proteomes" id="UP000753961">
    <property type="component" value="Unassembled WGS sequence"/>
</dbReference>
<dbReference type="PIRSF" id="PIRSF005572">
    <property type="entry name" value="NifS"/>
    <property type="match status" value="1"/>
</dbReference>
<organism evidence="10 11">
    <name type="scientific">Membranihabitans marinus</name>
    <dbReference type="NCBI Taxonomy" id="1227546"/>
    <lineage>
        <taxon>Bacteria</taxon>
        <taxon>Pseudomonadati</taxon>
        <taxon>Bacteroidota</taxon>
        <taxon>Saprospiria</taxon>
        <taxon>Saprospirales</taxon>
        <taxon>Saprospiraceae</taxon>
        <taxon>Membranihabitans</taxon>
    </lineage>
</organism>
<evidence type="ECO:0000256" key="7">
    <source>
        <dbReference type="RuleBase" id="RU004504"/>
    </source>
</evidence>
<dbReference type="InterPro" id="IPR020578">
    <property type="entry name" value="Aminotrans_V_PyrdxlP_BS"/>
</dbReference>
<dbReference type="GO" id="GO:0030170">
    <property type="term" value="F:pyridoxal phosphate binding"/>
    <property type="evidence" value="ECO:0007669"/>
    <property type="project" value="UniProtKB-UniRule"/>
</dbReference>
<dbReference type="EMBL" id="JAHVHU010000010">
    <property type="protein sequence ID" value="MBY5958834.1"/>
    <property type="molecule type" value="Genomic_DNA"/>
</dbReference>
<evidence type="ECO:0000313" key="11">
    <source>
        <dbReference type="Proteomes" id="UP000753961"/>
    </source>
</evidence>
<dbReference type="CDD" id="cd06453">
    <property type="entry name" value="SufS_like"/>
    <property type="match status" value="1"/>
</dbReference>
<evidence type="ECO:0000256" key="3">
    <source>
        <dbReference type="ARBA" id="ARBA00010447"/>
    </source>
</evidence>
<comment type="similarity">
    <text evidence="3 8">Belongs to the class-V pyridoxal-phosphate-dependent aminotransferase family. Csd subfamily.</text>
</comment>
<dbReference type="Gene3D" id="3.40.640.10">
    <property type="entry name" value="Type I PLP-dependent aspartate aminotransferase-like (Major domain)"/>
    <property type="match status" value="1"/>
</dbReference>
<gene>
    <name evidence="10" type="ORF">KUV50_11850</name>
</gene>
<accession>A0A953HPF5</accession>
<evidence type="ECO:0000256" key="6">
    <source>
        <dbReference type="ARBA" id="ARBA00050776"/>
    </source>
</evidence>
<dbReference type="GO" id="GO:0031071">
    <property type="term" value="F:cysteine desulfurase activity"/>
    <property type="evidence" value="ECO:0007669"/>
    <property type="project" value="UniProtKB-UniRule"/>
</dbReference>
<comment type="catalytic activity">
    <reaction evidence="6 8">
        <text>(sulfur carrier)-H + L-cysteine = (sulfur carrier)-SH + L-alanine</text>
        <dbReference type="Rhea" id="RHEA:43892"/>
        <dbReference type="Rhea" id="RHEA-COMP:14737"/>
        <dbReference type="Rhea" id="RHEA-COMP:14739"/>
        <dbReference type="ChEBI" id="CHEBI:29917"/>
        <dbReference type="ChEBI" id="CHEBI:35235"/>
        <dbReference type="ChEBI" id="CHEBI:57972"/>
        <dbReference type="ChEBI" id="CHEBI:64428"/>
        <dbReference type="EC" id="2.8.1.7"/>
    </reaction>
</comment>
<evidence type="ECO:0000256" key="1">
    <source>
        <dbReference type="ARBA" id="ARBA00001933"/>
    </source>
</evidence>
<proteinExistence type="inferred from homology"/>
<keyword evidence="5 8" id="KW-0663">Pyridoxal phosphate</keyword>
<dbReference type="InterPro" id="IPR000192">
    <property type="entry name" value="Aminotrans_V_dom"/>
</dbReference>
<dbReference type="EC" id="2.8.1.7" evidence="8"/>
<reference evidence="10" key="1">
    <citation type="submission" date="2021-06" db="EMBL/GenBank/DDBJ databases">
        <title>44 bacteria genomes isolated from Dapeng, Shenzhen.</title>
        <authorList>
            <person name="Zheng W."/>
            <person name="Yu S."/>
            <person name="Huang Y."/>
        </authorList>
    </citation>
    <scope>NUCLEOTIDE SEQUENCE</scope>
    <source>
        <strain evidence="10">DP5N28-2</strain>
    </source>
</reference>
<dbReference type="InterPro" id="IPR010970">
    <property type="entry name" value="Cys_dSase_SufS"/>
</dbReference>
<comment type="cofactor">
    <cofactor evidence="1 7">
        <name>pyridoxal 5'-phosphate</name>
        <dbReference type="ChEBI" id="CHEBI:597326"/>
    </cofactor>
</comment>
<sequence length="415" mass="46344">MIKKSTIDSTINDITQYRRDFPALHQEVYGRPLVYLDNAATTQKPQAVIDVLSNYYSADNSNVHRGVHYLSQKATDQFEEARRTLRQFLNAEHEHEIIFTRGTTESINLVASSFGRAFVKEGDAVIISGLEHHSNIVPWQLICEQQKAELRVIPIGQDGDLIMEEYEKLFDDKVKIISLAYVSNALGTVNPVEKIIELAHRHDIPVMLDSAQAIQHMTIDVQKLDVDFLAFSSHKVFGPTGMGILYGKEKWLDKMPPYQGGGEMIKTVSFEKTTFNSLPFKFEAGTPHIAGVIGLDAAIKYVQKVGLKSIRQYEEKLISHAVDELAAIDGLSFVATPKHRSGAISFLLDGIHPFDTGEILDKLGIAVRTGHHCTEPIMDFYGIPGTVRASFAFYNNKTDVNKLKEGILKAQKMLG</sequence>
<evidence type="ECO:0000313" key="10">
    <source>
        <dbReference type="EMBL" id="MBY5958834.1"/>
    </source>
</evidence>
<feature type="domain" description="Aminotransferase class V" evidence="9">
    <location>
        <begin position="34"/>
        <end position="403"/>
    </location>
</feature>
<keyword evidence="11" id="KW-1185">Reference proteome</keyword>
<dbReference type="InterPro" id="IPR015424">
    <property type="entry name" value="PyrdxlP-dep_Trfase"/>
</dbReference>
<dbReference type="Gene3D" id="3.90.1150.10">
    <property type="entry name" value="Aspartate Aminotransferase, domain 1"/>
    <property type="match status" value="1"/>
</dbReference>
<evidence type="ECO:0000256" key="4">
    <source>
        <dbReference type="ARBA" id="ARBA00022679"/>
    </source>
</evidence>
<evidence type="ECO:0000259" key="9">
    <source>
        <dbReference type="Pfam" id="PF00266"/>
    </source>
</evidence>
<dbReference type="Pfam" id="PF00266">
    <property type="entry name" value="Aminotran_5"/>
    <property type="match status" value="1"/>
</dbReference>
<dbReference type="GO" id="GO:0006534">
    <property type="term" value="P:cysteine metabolic process"/>
    <property type="evidence" value="ECO:0007669"/>
    <property type="project" value="UniProtKB-UniRule"/>
</dbReference>
<comment type="caution">
    <text evidence="10">The sequence shown here is derived from an EMBL/GenBank/DDBJ whole genome shotgun (WGS) entry which is preliminary data.</text>
</comment>
<name>A0A953HPF5_9BACT</name>
<keyword evidence="4 8" id="KW-0808">Transferase</keyword>
<dbReference type="InterPro" id="IPR015422">
    <property type="entry name" value="PyrdxlP-dep_Trfase_small"/>
</dbReference>
<dbReference type="SUPFAM" id="SSF53383">
    <property type="entry name" value="PLP-dependent transferases"/>
    <property type="match status" value="1"/>
</dbReference>
<dbReference type="PROSITE" id="PS00595">
    <property type="entry name" value="AA_TRANSFER_CLASS_5"/>
    <property type="match status" value="1"/>
</dbReference>
<evidence type="ECO:0000256" key="5">
    <source>
        <dbReference type="ARBA" id="ARBA00022898"/>
    </source>
</evidence>
<dbReference type="InterPro" id="IPR015421">
    <property type="entry name" value="PyrdxlP-dep_Trfase_major"/>
</dbReference>
<dbReference type="InterPro" id="IPR016454">
    <property type="entry name" value="Cysteine_dSase"/>
</dbReference>
<dbReference type="RefSeq" id="WP_222580369.1">
    <property type="nucleotide sequence ID" value="NZ_JAHVHU010000010.1"/>
</dbReference>
<dbReference type="PANTHER" id="PTHR43586:SF8">
    <property type="entry name" value="CYSTEINE DESULFURASE 1, CHLOROPLASTIC"/>
    <property type="match status" value="1"/>
</dbReference>
<evidence type="ECO:0000256" key="8">
    <source>
        <dbReference type="RuleBase" id="RU004506"/>
    </source>
</evidence>
<dbReference type="PANTHER" id="PTHR43586">
    <property type="entry name" value="CYSTEINE DESULFURASE"/>
    <property type="match status" value="1"/>
</dbReference>